<dbReference type="EMBL" id="LAZR01000276">
    <property type="protein sequence ID" value="KKN77585.1"/>
    <property type="molecule type" value="Genomic_DNA"/>
</dbReference>
<organism evidence="1">
    <name type="scientific">marine sediment metagenome</name>
    <dbReference type="NCBI Taxonomy" id="412755"/>
    <lineage>
        <taxon>unclassified sequences</taxon>
        <taxon>metagenomes</taxon>
        <taxon>ecological metagenomes</taxon>
    </lineage>
</organism>
<sequence length="41" mass="4775">MEQDLSKCHRVDCRAQLAVDIARHKKIIKEDVELLKGLKNE</sequence>
<reference evidence="1" key="1">
    <citation type="journal article" date="2015" name="Nature">
        <title>Complex archaea that bridge the gap between prokaryotes and eukaryotes.</title>
        <authorList>
            <person name="Spang A."/>
            <person name="Saw J.H."/>
            <person name="Jorgensen S.L."/>
            <person name="Zaremba-Niedzwiedzka K."/>
            <person name="Martijn J."/>
            <person name="Lind A.E."/>
            <person name="van Eijk R."/>
            <person name="Schleper C."/>
            <person name="Guy L."/>
            <person name="Ettema T.J."/>
        </authorList>
    </citation>
    <scope>NUCLEOTIDE SEQUENCE</scope>
</reference>
<protein>
    <submittedName>
        <fullName evidence="1">Uncharacterized protein</fullName>
    </submittedName>
</protein>
<dbReference type="AlphaFoldDB" id="A0A0F9T8N8"/>
<proteinExistence type="predicted"/>
<comment type="caution">
    <text evidence="1">The sequence shown here is derived from an EMBL/GenBank/DDBJ whole genome shotgun (WGS) entry which is preliminary data.</text>
</comment>
<gene>
    <name evidence="1" type="ORF">LCGC14_0358600</name>
</gene>
<accession>A0A0F9T8N8</accession>
<evidence type="ECO:0000313" key="1">
    <source>
        <dbReference type="EMBL" id="KKN77585.1"/>
    </source>
</evidence>
<name>A0A0F9T8N8_9ZZZZ</name>